<dbReference type="PANTHER" id="PTHR30204">
    <property type="entry name" value="REDOX-CYCLING DRUG-SENSING TRANSCRIPTIONAL ACTIVATOR SOXR"/>
    <property type="match status" value="1"/>
</dbReference>
<evidence type="ECO:0000256" key="2">
    <source>
        <dbReference type="SAM" id="Coils"/>
    </source>
</evidence>
<dbReference type="SUPFAM" id="SSF46955">
    <property type="entry name" value="Putative DNA-binding domain"/>
    <property type="match status" value="1"/>
</dbReference>
<evidence type="ECO:0000259" key="3">
    <source>
        <dbReference type="PROSITE" id="PS50937"/>
    </source>
</evidence>
<dbReference type="SMART" id="SM00422">
    <property type="entry name" value="HTH_MERR"/>
    <property type="match status" value="1"/>
</dbReference>
<accession>A0ABX0VQJ2</accession>
<evidence type="ECO:0000256" key="1">
    <source>
        <dbReference type="ARBA" id="ARBA00023125"/>
    </source>
</evidence>
<dbReference type="Pfam" id="PF13411">
    <property type="entry name" value="MerR_1"/>
    <property type="match status" value="1"/>
</dbReference>
<feature type="coiled-coil region" evidence="2">
    <location>
        <begin position="118"/>
        <end position="145"/>
    </location>
</feature>
<evidence type="ECO:0000313" key="4">
    <source>
        <dbReference type="EMBL" id="NIY49254.1"/>
    </source>
</evidence>
<proteinExistence type="predicted"/>
<reference evidence="4 5" key="1">
    <citation type="journal article" date="2020" name="Microorganisms">
        <title>Polyphasic Characterisation of Cedecea colo sp. nov., a New Enteric Bacterium Isolated from the Koala Hindgut.</title>
        <authorList>
            <person name="Boath J.M."/>
            <person name="Dakhal S."/>
            <person name="Van T.T.H."/>
            <person name="Moore R.J."/>
            <person name="Dekiwadia C."/>
            <person name="Macreadie I.G."/>
        </authorList>
    </citation>
    <scope>NUCLEOTIDE SEQUENCE [LARGE SCALE GENOMIC DNA]</scope>
    <source>
        <strain evidence="4 5">ZA</strain>
    </source>
</reference>
<feature type="domain" description="HTH merR-type" evidence="3">
    <location>
        <begin position="15"/>
        <end position="83"/>
    </location>
</feature>
<comment type="caution">
    <text evidence="4">The sequence shown here is derived from an EMBL/GenBank/DDBJ whole genome shotgun (WGS) entry which is preliminary data.</text>
</comment>
<keyword evidence="2" id="KW-0175">Coiled coil</keyword>
<dbReference type="PANTHER" id="PTHR30204:SF90">
    <property type="entry name" value="HTH-TYPE TRANSCRIPTIONAL ACTIVATOR MTA"/>
    <property type="match status" value="1"/>
</dbReference>
<dbReference type="InterPro" id="IPR009061">
    <property type="entry name" value="DNA-bd_dom_put_sf"/>
</dbReference>
<protein>
    <submittedName>
        <fullName evidence="4">MerR family transcriptional regulator</fullName>
    </submittedName>
</protein>
<keyword evidence="1" id="KW-0238">DNA-binding</keyword>
<dbReference type="Proteomes" id="UP000697927">
    <property type="component" value="Unassembled WGS sequence"/>
</dbReference>
<gene>
    <name evidence="4" type="ORF">E2L00_17510</name>
</gene>
<dbReference type="EMBL" id="SOYS01000009">
    <property type="protein sequence ID" value="NIY49254.1"/>
    <property type="molecule type" value="Genomic_DNA"/>
</dbReference>
<organism evidence="4 5">
    <name type="scientific">Cedecea colo</name>
    <dbReference type="NCBI Taxonomy" id="2552946"/>
    <lineage>
        <taxon>Bacteria</taxon>
        <taxon>Pseudomonadati</taxon>
        <taxon>Pseudomonadota</taxon>
        <taxon>Gammaproteobacteria</taxon>
        <taxon>Enterobacterales</taxon>
        <taxon>Enterobacteriaceae</taxon>
        <taxon>Cedecea</taxon>
    </lineage>
</organism>
<evidence type="ECO:0000313" key="5">
    <source>
        <dbReference type="Proteomes" id="UP000697927"/>
    </source>
</evidence>
<dbReference type="InterPro" id="IPR000551">
    <property type="entry name" value="MerR-type_HTH_dom"/>
</dbReference>
<dbReference type="InterPro" id="IPR047057">
    <property type="entry name" value="MerR_fam"/>
</dbReference>
<dbReference type="PRINTS" id="PR00040">
    <property type="entry name" value="HTHMERR"/>
</dbReference>
<keyword evidence="5" id="KW-1185">Reference proteome</keyword>
<dbReference type="PROSITE" id="PS50937">
    <property type="entry name" value="HTH_MERR_2"/>
    <property type="match status" value="1"/>
</dbReference>
<name>A0ABX0VQJ2_9ENTR</name>
<dbReference type="Gene3D" id="1.10.1660.10">
    <property type="match status" value="1"/>
</dbReference>
<sequence length="172" mass="19682">MRTCLEGFTINDNSTITINDAATRLGVTHRTLKYYEELGMVIPERSKGRYRLYSEGDLERLQRIIRLRSLGFSLGTIQEILARPIEQNESGAPGYSQETLCQIAKAIEMKLVVVSERIESGRREIREAEKVKKELLGDLDYLNRRIAGEPSESLAKERLSARFKHKITKVLK</sequence>